<dbReference type="PANTHER" id="PTHR10174">
    <property type="entry name" value="ALPHA-TOCOPHEROL TRANSFER PROTEIN-RELATED"/>
    <property type="match status" value="1"/>
</dbReference>
<evidence type="ECO:0000313" key="2">
    <source>
        <dbReference type="Ensembl" id="ENSCSAVP00000017118.1"/>
    </source>
</evidence>
<dbReference type="Gene3D" id="1.10.8.20">
    <property type="entry name" value="N-terminal domain of phosphatidylinositol transfer protein sec14p"/>
    <property type="match status" value="1"/>
</dbReference>
<feature type="domain" description="CRAL-TRIO" evidence="1">
    <location>
        <begin position="80"/>
        <end position="243"/>
    </location>
</feature>
<evidence type="ECO:0000313" key="3">
    <source>
        <dbReference type="Proteomes" id="UP000007875"/>
    </source>
</evidence>
<dbReference type="InterPro" id="IPR036865">
    <property type="entry name" value="CRAL-TRIO_dom_sf"/>
</dbReference>
<dbReference type="InterPro" id="IPR011074">
    <property type="entry name" value="CRAL/TRIO_N_dom"/>
</dbReference>
<dbReference type="Gene3D" id="1.20.5.1200">
    <property type="entry name" value="Alpha-tocopherol transfer"/>
    <property type="match status" value="1"/>
</dbReference>
<dbReference type="eggNOG" id="KOG1471">
    <property type="taxonomic scope" value="Eukaryota"/>
</dbReference>
<dbReference type="Gene3D" id="3.40.525.10">
    <property type="entry name" value="CRAL-TRIO lipid binding domain"/>
    <property type="match status" value="1"/>
</dbReference>
<accession>H2ZHQ2</accession>
<dbReference type="STRING" id="51511.ENSCSAVP00000017118"/>
<dbReference type="GO" id="GO:1902936">
    <property type="term" value="F:phosphatidylinositol bisphosphate binding"/>
    <property type="evidence" value="ECO:0007669"/>
    <property type="project" value="TreeGrafter"/>
</dbReference>
<sequence length="253" mass="29155">KAVKELNEPRDNELRLKAIDELRNSFDVKKYGPLISDDDGFILRFLRARKFDIKRALQVLQNYHAIRKDFRECFELVENPSRLKHVMDTGIMYAAEGKVASGESVIIYRPAVVSQEVKVHELLAYGVLCAEELLKDEEYQICGSITVDDLSKFNLRILAQFSLYGAKRMNQVWQDAMPIRMKTIYILNEGRLFDCIFALMRPFMKAKTKSRLRVCGNDYKLMHDEIPKTMLPPCLGGTGSSFDDSCKAWVEKL</sequence>
<dbReference type="PRINTS" id="PR00180">
    <property type="entry name" value="CRETINALDHBP"/>
</dbReference>
<proteinExistence type="predicted"/>
<dbReference type="Proteomes" id="UP000007875">
    <property type="component" value="Unassembled WGS sequence"/>
</dbReference>
<dbReference type="PANTHER" id="PTHR10174:SF225">
    <property type="entry name" value="ALPHA-TOCOPHEROL TRANSFER PROTEIN"/>
    <property type="match status" value="1"/>
</dbReference>
<dbReference type="PROSITE" id="PS50191">
    <property type="entry name" value="CRAL_TRIO"/>
    <property type="match status" value="1"/>
</dbReference>
<reference evidence="2" key="2">
    <citation type="submission" date="2025-08" db="UniProtKB">
        <authorList>
            <consortium name="Ensembl"/>
        </authorList>
    </citation>
    <scope>IDENTIFICATION</scope>
</reference>
<dbReference type="Ensembl" id="ENSCSAVT00000017301.1">
    <property type="protein sequence ID" value="ENSCSAVP00000017118.1"/>
    <property type="gene ID" value="ENSCSAVG00000010066.1"/>
</dbReference>
<dbReference type="SUPFAM" id="SSF46938">
    <property type="entry name" value="CRAL/TRIO N-terminal domain"/>
    <property type="match status" value="1"/>
</dbReference>
<name>H2ZHQ2_CIOSA</name>
<protein>
    <recommendedName>
        <fullName evidence="1">CRAL-TRIO domain-containing protein</fullName>
    </recommendedName>
</protein>
<dbReference type="HOGENOM" id="CLU_046597_1_3_1"/>
<dbReference type="GO" id="GO:0016020">
    <property type="term" value="C:membrane"/>
    <property type="evidence" value="ECO:0007669"/>
    <property type="project" value="TreeGrafter"/>
</dbReference>
<dbReference type="OMA" id="YQICGSI"/>
<keyword evidence="3" id="KW-1185">Reference proteome</keyword>
<dbReference type="GeneTree" id="ENSGT00940000155407"/>
<dbReference type="AlphaFoldDB" id="H2ZHQ2"/>
<organism evidence="2 3">
    <name type="scientific">Ciona savignyi</name>
    <name type="common">Pacific transparent sea squirt</name>
    <dbReference type="NCBI Taxonomy" id="51511"/>
    <lineage>
        <taxon>Eukaryota</taxon>
        <taxon>Metazoa</taxon>
        <taxon>Chordata</taxon>
        <taxon>Tunicata</taxon>
        <taxon>Ascidiacea</taxon>
        <taxon>Phlebobranchia</taxon>
        <taxon>Cionidae</taxon>
        <taxon>Ciona</taxon>
    </lineage>
</organism>
<dbReference type="InParanoid" id="H2ZHQ2"/>
<dbReference type="Pfam" id="PF00650">
    <property type="entry name" value="CRAL_TRIO"/>
    <property type="match status" value="1"/>
</dbReference>
<reference evidence="3" key="1">
    <citation type="submission" date="2003-08" db="EMBL/GenBank/DDBJ databases">
        <authorList>
            <person name="Birren B."/>
            <person name="Nusbaum C."/>
            <person name="Abebe A."/>
            <person name="Abouelleil A."/>
            <person name="Adekoya E."/>
            <person name="Ait-zahra M."/>
            <person name="Allen N."/>
            <person name="Allen T."/>
            <person name="An P."/>
            <person name="Anderson M."/>
            <person name="Anderson S."/>
            <person name="Arachchi H."/>
            <person name="Armbruster J."/>
            <person name="Bachantsang P."/>
            <person name="Baldwin J."/>
            <person name="Barry A."/>
            <person name="Bayul T."/>
            <person name="Blitshsteyn B."/>
            <person name="Bloom T."/>
            <person name="Blye J."/>
            <person name="Boguslavskiy L."/>
            <person name="Borowsky M."/>
            <person name="Boukhgalter B."/>
            <person name="Brunache A."/>
            <person name="Butler J."/>
            <person name="Calixte N."/>
            <person name="Calvo S."/>
            <person name="Camarata J."/>
            <person name="Campo K."/>
            <person name="Chang J."/>
            <person name="Cheshatsang Y."/>
            <person name="Citroen M."/>
            <person name="Collymore A."/>
            <person name="Considine T."/>
            <person name="Cook A."/>
            <person name="Cooke P."/>
            <person name="Corum B."/>
            <person name="Cuomo C."/>
            <person name="David R."/>
            <person name="Dawoe T."/>
            <person name="Degray S."/>
            <person name="Dodge S."/>
            <person name="Dooley K."/>
            <person name="Dorje P."/>
            <person name="Dorjee K."/>
            <person name="Dorris L."/>
            <person name="Duffey N."/>
            <person name="Dupes A."/>
            <person name="Elkins T."/>
            <person name="Engels R."/>
            <person name="Erickson J."/>
            <person name="Farina A."/>
            <person name="Faro S."/>
            <person name="Ferreira P."/>
            <person name="Fischer H."/>
            <person name="Fitzgerald M."/>
            <person name="Foley K."/>
            <person name="Gage D."/>
            <person name="Galagan J."/>
            <person name="Gearin G."/>
            <person name="Gnerre S."/>
            <person name="Gnirke A."/>
            <person name="Goyette A."/>
            <person name="Graham J."/>
            <person name="Grandbois E."/>
            <person name="Gyaltsen K."/>
            <person name="Hafez N."/>
            <person name="Hagopian D."/>
            <person name="Hagos B."/>
            <person name="Hall J."/>
            <person name="Hatcher B."/>
            <person name="Heller A."/>
            <person name="Higgins H."/>
            <person name="Honan T."/>
            <person name="Horn A."/>
            <person name="Houde N."/>
            <person name="Hughes L."/>
            <person name="Hulme W."/>
            <person name="Husby E."/>
            <person name="Iliev I."/>
            <person name="Jaffe D."/>
            <person name="Jones C."/>
            <person name="Kamal M."/>
            <person name="Kamat A."/>
            <person name="Kamvysselis M."/>
            <person name="Karlsson E."/>
            <person name="Kells C."/>
            <person name="Kieu A."/>
            <person name="Kisner P."/>
            <person name="Kodira C."/>
            <person name="Kulbokas E."/>
            <person name="Labutti K."/>
            <person name="Lama D."/>
            <person name="Landers T."/>
            <person name="Leger J."/>
            <person name="Levine S."/>
            <person name="Lewis D."/>
            <person name="Lewis T."/>
            <person name="Lindblad-toh K."/>
            <person name="Liu X."/>
            <person name="Lokyitsang T."/>
            <person name="Lokyitsang Y."/>
            <person name="Lucien O."/>
            <person name="Lui A."/>
            <person name="Ma L.J."/>
            <person name="Mabbitt R."/>
            <person name="Macdonald J."/>
            <person name="Maclean C."/>
            <person name="Major J."/>
            <person name="Manning J."/>
            <person name="Marabella R."/>
            <person name="Maru K."/>
            <person name="Matthews C."/>
            <person name="Mauceli E."/>
            <person name="Mccarthy M."/>
            <person name="Mcdonough S."/>
            <person name="Mcghee T."/>
            <person name="Meldrim J."/>
            <person name="Meneus L."/>
            <person name="Mesirov J."/>
            <person name="Mihalev A."/>
            <person name="Mihova T."/>
            <person name="Mikkelsen T."/>
            <person name="Mlenga V."/>
            <person name="Moru K."/>
            <person name="Mozes J."/>
            <person name="Mulrain L."/>
            <person name="Munson G."/>
            <person name="Naylor J."/>
            <person name="Newes C."/>
            <person name="Nguyen C."/>
            <person name="Nguyen N."/>
            <person name="Nguyen T."/>
            <person name="Nicol R."/>
            <person name="Nielsen C."/>
            <person name="Nizzari M."/>
            <person name="Norbu C."/>
            <person name="Norbu N."/>
            <person name="O'donnell P."/>
            <person name="Okoawo O."/>
            <person name="O'leary S."/>
            <person name="Omotosho B."/>
            <person name="O'neill K."/>
            <person name="Osman S."/>
            <person name="Parker S."/>
            <person name="Perrin D."/>
            <person name="Phunkhang P."/>
            <person name="Piqani B."/>
            <person name="Purcell S."/>
            <person name="Rachupka T."/>
            <person name="Ramasamy U."/>
            <person name="Rameau R."/>
            <person name="Ray V."/>
            <person name="Raymond C."/>
            <person name="Retta R."/>
            <person name="Richardson S."/>
            <person name="Rise C."/>
            <person name="Rodriguez J."/>
            <person name="Rogers J."/>
            <person name="Rogov P."/>
            <person name="Rutman M."/>
            <person name="Schupbach R."/>
            <person name="Seaman C."/>
            <person name="Settipalli S."/>
            <person name="Sharpe T."/>
            <person name="Sheridan J."/>
            <person name="Sherpa N."/>
            <person name="Shi J."/>
            <person name="Smirnov S."/>
            <person name="Smith C."/>
            <person name="Sougnez C."/>
            <person name="Spencer B."/>
            <person name="Stalker J."/>
            <person name="Stange-thomann N."/>
            <person name="Stavropoulos S."/>
            <person name="Stetson K."/>
            <person name="Stone C."/>
            <person name="Stone S."/>
            <person name="Stubbs M."/>
            <person name="Talamas J."/>
            <person name="Tchuinga P."/>
            <person name="Tenzing P."/>
            <person name="Tesfaye S."/>
            <person name="Theodore J."/>
            <person name="Thoulutsang Y."/>
            <person name="Topham K."/>
            <person name="Towey S."/>
            <person name="Tsamla T."/>
            <person name="Tsomo N."/>
            <person name="Vallee D."/>
            <person name="Vassiliev H."/>
            <person name="Venkataraman V."/>
            <person name="Vinson J."/>
            <person name="Vo A."/>
            <person name="Wade C."/>
            <person name="Wang S."/>
            <person name="Wangchuk T."/>
            <person name="Wangdi T."/>
            <person name="Whittaker C."/>
            <person name="Wilkinson J."/>
            <person name="Wu Y."/>
            <person name="Wyman D."/>
            <person name="Yadav S."/>
            <person name="Yang S."/>
            <person name="Yang X."/>
            <person name="Yeager S."/>
            <person name="Yee E."/>
            <person name="Young G."/>
            <person name="Zainoun J."/>
            <person name="Zembeck L."/>
            <person name="Zimmer A."/>
            <person name="Zody M."/>
            <person name="Lander E."/>
        </authorList>
    </citation>
    <scope>NUCLEOTIDE SEQUENCE [LARGE SCALE GENOMIC DNA]</scope>
</reference>
<evidence type="ECO:0000259" key="1">
    <source>
        <dbReference type="PROSITE" id="PS50191"/>
    </source>
</evidence>
<dbReference type="CDD" id="cd00170">
    <property type="entry name" value="SEC14"/>
    <property type="match status" value="1"/>
</dbReference>
<dbReference type="SMART" id="SM00516">
    <property type="entry name" value="SEC14"/>
    <property type="match status" value="1"/>
</dbReference>
<dbReference type="SUPFAM" id="SSF52087">
    <property type="entry name" value="CRAL/TRIO domain"/>
    <property type="match status" value="1"/>
</dbReference>
<dbReference type="InterPro" id="IPR001251">
    <property type="entry name" value="CRAL-TRIO_dom"/>
</dbReference>
<reference evidence="2" key="3">
    <citation type="submission" date="2025-09" db="UniProtKB">
        <authorList>
            <consortium name="Ensembl"/>
        </authorList>
    </citation>
    <scope>IDENTIFICATION</scope>
</reference>
<dbReference type="InterPro" id="IPR036273">
    <property type="entry name" value="CRAL/TRIO_N_dom_sf"/>
</dbReference>
<dbReference type="Pfam" id="PF03765">
    <property type="entry name" value="CRAL_TRIO_N"/>
    <property type="match status" value="1"/>
</dbReference>
<dbReference type="SMART" id="SM01100">
    <property type="entry name" value="CRAL_TRIO_N"/>
    <property type="match status" value="1"/>
</dbReference>